<dbReference type="PANTHER" id="PTHR33104:SF2">
    <property type="entry name" value="CXC3 LIKE CYSTEINE CLUSTER DOMAIN-CONTAINING PROTEIN"/>
    <property type="match status" value="1"/>
</dbReference>
<feature type="region of interest" description="Disordered" evidence="2">
    <location>
        <begin position="488"/>
        <end position="527"/>
    </location>
</feature>
<dbReference type="PANTHER" id="PTHR33104">
    <property type="entry name" value="SI:DKEY-29D5.2"/>
    <property type="match status" value="1"/>
</dbReference>
<gene>
    <name evidence="3" type="ORF">V5O48_006329</name>
</gene>
<evidence type="ECO:0000313" key="4">
    <source>
        <dbReference type="Proteomes" id="UP001465976"/>
    </source>
</evidence>
<feature type="compositionally biased region" description="Acidic residues" evidence="2">
    <location>
        <begin position="501"/>
        <end position="527"/>
    </location>
</feature>
<feature type="coiled-coil region" evidence="1">
    <location>
        <begin position="175"/>
        <end position="202"/>
    </location>
</feature>
<keyword evidence="4" id="KW-1185">Reference proteome</keyword>
<sequence length="527" mass="60913">MVGAGTTDSKGIERQWASLGPIGTSTREMGPGNRRDTIDDHVSSWNWRKVIRLGEHLKKKRREAREQSATQTEEYLDFLETQAAHVEEWRKQVLDWEAATDSERSNMTNPYVQLHKGLSMQEVRLQYAQEEEKEHKAGVLRLHDVSPSAYMVMALEVEEQQRHLTIDIQETRYDMAIQKTELVEARSKLERLMARLRGVQRIYTPASITELIALDLTNQTDPKTGQKIPLEIEDIPVLVPSGLLPESRLEDAVKPWVGMEVEFRKSQASGALEDLRTHLFVRTRLNLQRHLHVRHQQGSGCARQVLARNEKKVQIAKLRNALSTVLGEEEVGKLGLKALDDTDIWSFEDEDTHASRSSRKVLGKRKRNNQDTTPQLIRPGETRKSLSWIWTGVDTGSDSKAMLNSLRIEWSKSWARKRRWDEELRILQAEMDRTCISLSVESRRWRSRALEEVGEHIWAEGRRAYGFRQAAIREGLVLKFRKIWSQPDKPRQWAGKHTTSGDDDDQNKEEEEEELEPVPEESEKEED</sequence>
<feature type="compositionally biased region" description="Basic residues" evidence="2">
    <location>
        <begin position="356"/>
        <end position="367"/>
    </location>
</feature>
<reference evidence="3 4" key="1">
    <citation type="submission" date="2024-02" db="EMBL/GenBank/DDBJ databases">
        <title>A draft genome for the cacao thread blight pathogen Marasmius crinis-equi.</title>
        <authorList>
            <person name="Cohen S.P."/>
            <person name="Baruah I.K."/>
            <person name="Amoako-Attah I."/>
            <person name="Bukari Y."/>
            <person name="Meinhardt L.W."/>
            <person name="Bailey B.A."/>
        </authorList>
    </citation>
    <scope>NUCLEOTIDE SEQUENCE [LARGE SCALE GENOMIC DNA]</scope>
    <source>
        <strain evidence="3 4">GH-76</strain>
    </source>
</reference>
<accession>A0ABR3FKC5</accession>
<feature type="region of interest" description="Disordered" evidence="2">
    <location>
        <begin position="1"/>
        <end position="36"/>
    </location>
</feature>
<evidence type="ECO:0000313" key="3">
    <source>
        <dbReference type="EMBL" id="KAL0575644.1"/>
    </source>
</evidence>
<organism evidence="3 4">
    <name type="scientific">Marasmius crinis-equi</name>
    <dbReference type="NCBI Taxonomy" id="585013"/>
    <lineage>
        <taxon>Eukaryota</taxon>
        <taxon>Fungi</taxon>
        <taxon>Dikarya</taxon>
        <taxon>Basidiomycota</taxon>
        <taxon>Agaricomycotina</taxon>
        <taxon>Agaricomycetes</taxon>
        <taxon>Agaricomycetidae</taxon>
        <taxon>Agaricales</taxon>
        <taxon>Marasmiineae</taxon>
        <taxon>Marasmiaceae</taxon>
        <taxon>Marasmius</taxon>
    </lineage>
</organism>
<comment type="caution">
    <text evidence="3">The sequence shown here is derived from an EMBL/GenBank/DDBJ whole genome shotgun (WGS) entry which is preliminary data.</text>
</comment>
<dbReference type="InterPro" id="IPR040521">
    <property type="entry name" value="KDZ"/>
</dbReference>
<dbReference type="Proteomes" id="UP001465976">
    <property type="component" value="Unassembled WGS sequence"/>
</dbReference>
<keyword evidence="1" id="KW-0175">Coiled coil</keyword>
<evidence type="ECO:0000256" key="2">
    <source>
        <dbReference type="SAM" id="MobiDB-lite"/>
    </source>
</evidence>
<proteinExistence type="predicted"/>
<protein>
    <submittedName>
        <fullName evidence="3">Uncharacterized protein</fullName>
    </submittedName>
</protein>
<name>A0ABR3FKC5_9AGAR</name>
<dbReference type="Pfam" id="PF18758">
    <property type="entry name" value="KDZ"/>
    <property type="match status" value="1"/>
</dbReference>
<dbReference type="EMBL" id="JBAHYK010000286">
    <property type="protein sequence ID" value="KAL0575644.1"/>
    <property type="molecule type" value="Genomic_DNA"/>
</dbReference>
<evidence type="ECO:0000256" key="1">
    <source>
        <dbReference type="SAM" id="Coils"/>
    </source>
</evidence>
<feature type="region of interest" description="Disordered" evidence="2">
    <location>
        <begin position="356"/>
        <end position="375"/>
    </location>
</feature>